<dbReference type="EMBL" id="JAQONE010000005">
    <property type="protein sequence ID" value="MDC2829097.1"/>
    <property type="molecule type" value="Genomic_DNA"/>
</dbReference>
<comment type="caution">
    <text evidence="2">The sequence shown here is derived from an EMBL/GenBank/DDBJ whole genome shotgun (WGS) entry which is preliminary data.</text>
</comment>
<dbReference type="RefSeq" id="WP_272225756.1">
    <property type="nucleotide sequence ID" value="NZ_JAQONE010000005.1"/>
</dbReference>
<name>A0AAJ1HT77_LIMMU</name>
<evidence type="ECO:0000256" key="1">
    <source>
        <dbReference type="SAM" id="Phobius"/>
    </source>
</evidence>
<evidence type="ECO:0000313" key="3">
    <source>
        <dbReference type="Proteomes" id="UP001220670"/>
    </source>
</evidence>
<reference evidence="2" key="1">
    <citation type="submission" date="2023-01" db="EMBL/GenBank/DDBJ databases">
        <title>Genome analysis of 13 Lactobacillus isolated from gut of wild boar.</title>
        <authorList>
            <person name="Papp P."/>
            <person name="Libisch B."/>
            <person name="Nagy T."/>
            <person name="Olasz F."/>
        </authorList>
    </citation>
    <scope>NUCLEOTIDE SEQUENCE</scope>
    <source>
        <strain evidence="2">F146</strain>
    </source>
</reference>
<sequence length="143" mass="14964">MFGKLVDLKNKISLKLSRSGIAVFSAYLMSKVLTVKAMAASSTTTTDHWQDYATSTGNANTFANIFNGFVSPLADFAAVILVISAVVCGMKIGAAAMTGDSRTRTSAIVGLFFIIIGAVVVIHAREIVGMANNININNTTGGN</sequence>
<keyword evidence="1" id="KW-0812">Transmembrane</keyword>
<keyword evidence="1" id="KW-0472">Membrane</keyword>
<evidence type="ECO:0000313" key="2">
    <source>
        <dbReference type="EMBL" id="MDC2829097.1"/>
    </source>
</evidence>
<gene>
    <name evidence="2" type="ORF">PO250_01940</name>
</gene>
<feature type="transmembrane region" description="Helical" evidence="1">
    <location>
        <begin position="76"/>
        <end position="94"/>
    </location>
</feature>
<proteinExistence type="predicted"/>
<feature type="transmembrane region" description="Helical" evidence="1">
    <location>
        <begin position="106"/>
        <end position="124"/>
    </location>
</feature>
<keyword evidence="1" id="KW-1133">Transmembrane helix</keyword>
<feature type="transmembrane region" description="Helical" evidence="1">
    <location>
        <begin position="21"/>
        <end position="39"/>
    </location>
</feature>
<dbReference type="Proteomes" id="UP001220670">
    <property type="component" value="Unassembled WGS sequence"/>
</dbReference>
<protein>
    <submittedName>
        <fullName evidence="2">Uncharacterized protein</fullName>
    </submittedName>
</protein>
<dbReference type="AlphaFoldDB" id="A0AAJ1HT77"/>
<organism evidence="2 3">
    <name type="scientific">Limosilactobacillus mucosae</name>
    <name type="common">Lactobacillus mucosae</name>
    <dbReference type="NCBI Taxonomy" id="97478"/>
    <lineage>
        <taxon>Bacteria</taxon>
        <taxon>Bacillati</taxon>
        <taxon>Bacillota</taxon>
        <taxon>Bacilli</taxon>
        <taxon>Lactobacillales</taxon>
        <taxon>Lactobacillaceae</taxon>
        <taxon>Limosilactobacillus</taxon>
    </lineage>
</organism>
<accession>A0AAJ1HT77</accession>